<evidence type="ECO:0000256" key="5">
    <source>
        <dbReference type="HAMAP-Rule" id="MF_00163"/>
    </source>
</evidence>
<dbReference type="InterPro" id="IPR023635">
    <property type="entry name" value="Peptide_deformylase"/>
</dbReference>
<dbReference type="AlphaFoldDB" id="A0A4U1J946"/>
<dbReference type="SUPFAM" id="SSF56420">
    <property type="entry name" value="Peptide deformylase"/>
    <property type="match status" value="1"/>
</dbReference>
<dbReference type="NCBIfam" id="TIGR00079">
    <property type="entry name" value="pept_deformyl"/>
    <property type="match status" value="1"/>
</dbReference>
<evidence type="ECO:0000313" key="6">
    <source>
        <dbReference type="EMBL" id="TKD04517.1"/>
    </source>
</evidence>
<keyword evidence="3 5" id="KW-0378">Hydrolase</keyword>
<dbReference type="PIRSF" id="PIRSF004749">
    <property type="entry name" value="Pep_def"/>
    <property type="match status" value="1"/>
</dbReference>
<dbReference type="EMBL" id="SSMQ01000024">
    <property type="protein sequence ID" value="TKD04517.1"/>
    <property type="molecule type" value="Genomic_DNA"/>
</dbReference>
<evidence type="ECO:0000313" key="7">
    <source>
        <dbReference type="Proteomes" id="UP000309215"/>
    </source>
</evidence>
<name>A0A4U1J946_9BACT</name>
<feature type="binding site" evidence="5">
    <location>
        <position position="128"/>
    </location>
    <ligand>
        <name>Fe cation</name>
        <dbReference type="ChEBI" id="CHEBI:24875"/>
    </ligand>
</feature>
<feature type="binding site" evidence="5">
    <location>
        <position position="174"/>
    </location>
    <ligand>
        <name>Fe cation</name>
        <dbReference type="ChEBI" id="CHEBI:24875"/>
    </ligand>
</feature>
<dbReference type="CDD" id="cd00487">
    <property type="entry name" value="Pep_deformylase"/>
    <property type="match status" value="1"/>
</dbReference>
<dbReference type="OrthoDB" id="9804313at2"/>
<dbReference type="GO" id="GO:0046872">
    <property type="term" value="F:metal ion binding"/>
    <property type="evidence" value="ECO:0007669"/>
    <property type="project" value="UniProtKB-KW"/>
</dbReference>
<accession>A0A4U1J946</accession>
<dbReference type="Pfam" id="PF01327">
    <property type="entry name" value="Pep_deformylase"/>
    <property type="match status" value="1"/>
</dbReference>
<evidence type="ECO:0000256" key="3">
    <source>
        <dbReference type="ARBA" id="ARBA00022801"/>
    </source>
</evidence>
<reference evidence="6 7" key="1">
    <citation type="submission" date="2019-04" db="EMBL/GenBank/DDBJ databases">
        <authorList>
            <person name="Li Y."/>
            <person name="Wang J."/>
        </authorList>
    </citation>
    <scope>NUCLEOTIDE SEQUENCE [LARGE SCALE GENOMIC DNA]</scope>
    <source>
        <strain evidence="6 7">DSM 14668</strain>
    </source>
</reference>
<gene>
    <name evidence="5 6" type="primary">def</name>
    <name evidence="6" type="ORF">E8A74_23210</name>
</gene>
<proteinExistence type="inferred from homology"/>
<feature type="active site" evidence="5">
    <location>
        <position position="171"/>
    </location>
</feature>
<keyword evidence="5" id="KW-0408">Iron</keyword>
<dbReference type="EC" id="3.5.1.88" evidence="5"/>
<dbReference type="PANTHER" id="PTHR10458">
    <property type="entry name" value="PEPTIDE DEFORMYLASE"/>
    <property type="match status" value="1"/>
</dbReference>
<comment type="catalytic activity">
    <reaction evidence="5">
        <text>N-terminal N-formyl-L-methionyl-[peptide] + H2O = N-terminal L-methionyl-[peptide] + formate</text>
        <dbReference type="Rhea" id="RHEA:24420"/>
        <dbReference type="Rhea" id="RHEA-COMP:10639"/>
        <dbReference type="Rhea" id="RHEA-COMP:10640"/>
        <dbReference type="ChEBI" id="CHEBI:15377"/>
        <dbReference type="ChEBI" id="CHEBI:15740"/>
        <dbReference type="ChEBI" id="CHEBI:49298"/>
        <dbReference type="ChEBI" id="CHEBI:64731"/>
        <dbReference type="EC" id="3.5.1.88"/>
    </reaction>
</comment>
<comment type="similarity">
    <text evidence="1 5">Belongs to the polypeptide deformylase family.</text>
</comment>
<keyword evidence="2 5" id="KW-0479">Metal-binding</keyword>
<sequence length="217" mass="24495">MRRSLGRTRVHVERASSTTYRGRLAPVTLLKIAQIGHPVLRSRAREVERDELATAEVQAFIDDLVETMRDANGAGLAATQVHVPKRIVAIEVKDNPRYPYKPNIPLTIVVNPVVEPLTEERFDNNEGCLSVPNLRGMVSRFAEVRVTGWDRHGAPFERVARGLTAGTFQHEVDHLDGKLFVDRVTDTSTLCTWAEFDRFHKQAFVERIVPFVKRMGG</sequence>
<dbReference type="RefSeq" id="WP_136931242.1">
    <property type="nucleotide sequence ID" value="NZ_SSMQ01000024.1"/>
</dbReference>
<comment type="function">
    <text evidence="5">Removes the formyl group from the N-terminal Met of newly synthesized proteins. Requires at least a dipeptide for an efficient rate of reaction. N-terminal L-methionine is a prerequisite for activity but the enzyme has broad specificity at other positions.</text>
</comment>
<dbReference type="NCBIfam" id="NF001159">
    <property type="entry name" value="PRK00150.1-3"/>
    <property type="match status" value="1"/>
</dbReference>
<dbReference type="Proteomes" id="UP000309215">
    <property type="component" value="Unassembled WGS sequence"/>
</dbReference>
<feature type="binding site" evidence="5">
    <location>
        <position position="170"/>
    </location>
    <ligand>
        <name>Fe cation</name>
        <dbReference type="ChEBI" id="CHEBI:24875"/>
    </ligand>
</feature>
<dbReference type="Gene3D" id="3.90.45.10">
    <property type="entry name" value="Peptide deformylase"/>
    <property type="match status" value="1"/>
</dbReference>
<dbReference type="PRINTS" id="PR01576">
    <property type="entry name" value="PDEFORMYLASE"/>
</dbReference>
<comment type="caution">
    <text evidence="6">The sequence shown here is derived from an EMBL/GenBank/DDBJ whole genome shotgun (WGS) entry which is preliminary data.</text>
</comment>
<dbReference type="GO" id="GO:0006412">
    <property type="term" value="P:translation"/>
    <property type="evidence" value="ECO:0007669"/>
    <property type="project" value="UniProtKB-UniRule"/>
</dbReference>
<dbReference type="PANTHER" id="PTHR10458:SF22">
    <property type="entry name" value="PEPTIDE DEFORMYLASE"/>
    <property type="match status" value="1"/>
</dbReference>
<evidence type="ECO:0000256" key="2">
    <source>
        <dbReference type="ARBA" id="ARBA00022723"/>
    </source>
</evidence>
<comment type="cofactor">
    <cofactor evidence="5">
        <name>Fe(2+)</name>
        <dbReference type="ChEBI" id="CHEBI:29033"/>
    </cofactor>
    <text evidence="5">Binds 1 Fe(2+) ion.</text>
</comment>
<protein>
    <recommendedName>
        <fullName evidence="5">Peptide deformylase</fullName>
        <shortName evidence="5">PDF</shortName>
        <ecNumber evidence="5">3.5.1.88</ecNumber>
    </recommendedName>
    <alternativeName>
        <fullName evidence="5">Polypeptide deformylase</fullName>
    </alternativeName>
</protein>
<dbReference type="GO" id="GO:0042586">
    <property type="term" value="F:peptide deformylase activity"/>
    <property type="evidence" value="ECO:0007669"/>
    <property type="project" value="UniProtKB-UniRule"/>
</dbReference>
<keyword evidence="4 5" id="KW-0648">Protein biosynthesis</keyword>
<organism evidence="6 7">
    <name type="scientific">Polyangium fumosum</name>
    <dbReference type="NCBI Taxonomy" id="889272"/>
    <lineage>
        <taxon>Bacteria</taxon>
        <taxon>Pseudomonadati</taxon>
        <taxon>Myxococcota</taxon>
        <taxon>Polyangia</taxon>
        <taxon>Polyangiales</taxon>
        <taxon>Polyangiaceae</taxon>
        <taxon>Polyangium</taxon>
    </lineage>
</organism>
<dbReference type="InterPro" id="IPR036821">
    <property type="entry name" value="Peptide_deformylase_sf"/>
</dbReference>
<dbReference type="FunFam" id="3.90.45.10:FF:000003">
    <property type="entry name" value="Peptide deformylase"/>
    <property type="match status" value="1"/>
</dbReference>
<dbReference type="HAMAP" id="MF_00163">
    <property type="entry name" value="Pep_deformylase"/>
    <property type="match status" value="1"/>
</dbReference>
<keyword evidence="7" id="KW-1185">Reference proteome</keyword>
<evidence type="ECO:0000256" key="1">
    <source>
        <dbReference type="ARBA" id="ARBA00010759"/>
    </source>
</evidence>
<evidence type="ECO:0000256" key="4">
    <source>
        <dbReference type="ARBA" id="ARBA00022917"/>
    </source>
</evidence>